<accession>A0AAP4CAT6</accession>
<evidence type="ECO:0000313" key="4">
    <source>
        <dbReference type="Proteomes" id="UP001240483"/>
    </source>
</evidence>
<feature type="transmembrane region" description="Helical" evidence="2">
    <location>
        <begin position="305"/>
        <end position="331"/>
    </location>
</feature>
<keyword evidence="2" id="KW-0812">Transmembrane</keyword>
<dbReference type="InterPro" id="IPR010539">
    <property type="entry name" value="BaxI_1-like"/>
</dbReference>
<evidence type="ECO:0000256" key="1">
    <source>
        <dbReference type="SAM" id="MobiDB-lite"/>
    </source>
</evidence>
<keyword evidence="2" id="KW-1133">Transmembrane helix</keyword>
<feature type="transmembrane region" description="Helical" evidence="2">
    <location>
        <begin position="114"/>
        <end position="132"/>
    </location>
</feature>
<keyword evidence="2" id="KW-0472">Membrane</keyword>
<feature type="transmembrane region" description="Helical" evidence="2">
    <location>
        <begin position="181"/>
        <end position="199"/>
    </location>
</feature>
<dbReference type="PANTHER" id="PTHR41282:SF1">
    <property type="entry name" value="CONSERVED TRANSMEMBRANE PROTEIN-RELATED"/>
    <property type="match status" value="1"/>
</dbReference>
<comment type="caution">
    <text evidence="3">The sequence shown here is derived from an EMBL/GenBank/DDBJ whole genome shotgun (WGS) entry which is preliminary data.</text>
</comment>
<dbReference type="PIRSF" id="PIRSF009160">
    <property type="entry name" value="UCP009160"/>
    <property type="match status" value="1"/>
</dbReference>
<dbReference type="Pfam" id="PF12811">
    <property type="entry name" value="BaxI_1"/>
    <property type="match status" value="1"/>
</dbReference>
<feature type="compositionally biased region" description="Low complexity" evidence="1">
    <location>
        <begin position="40"/>
        <end position="83"/>
    </location>
</feature>
<evidence type="ECO:0000256" key="2">
    <source>
        <dbReference type="SAM" id="Phobius"/>
    </source>
</evidence>
<feature type="transmembrane region" description="Helical" evidence="2">
    <location>
        <begin position="237"/>
        <end position="262"/>
    </location>
</feature>
<reference evidence="3" key="1">
    <citation type="submission" date="2023-05" db="EMBL/GenBank/DDBJ databases">
        <title>Cataloging the Phylogenetic Diversity of Human Bladder Bacteria.</title>
        <authorList>
            <person name="Du J."/>
        </authorList>
    </citation>
    <scope>NUCLEOTIDE SEQUENCE</scope>
    <source>
        <strain evidence="3">UMB9978</strain>
    </source>
</reference>
<feature type="transmembrane region" description="Helical" evidence="2">
    <location>
        <begin position="205"/>
        <end position="225"/>
    </location>
</feature>
<dbReference type="EMBL" id="JASODW010000003">
    <property type="protein sequence ID" value="MDK6274881.1"/>
    <property type="molecule type" value="Genomic_DNA"/>
</dbReference>
<feature type="transmembrane region" description="Helical" evidence="2">
    <location>
        <begin position="144"/>
        <end position="169"/>
    </location>
</feature>
<organism evidence="3 4">
    <name type="scientific">Pseudoglutamicibacter cumminsii</name>
    <dbReference type="NCBI Taxonomy" id="156979"/>
    <lineage>
        <taxon>Bacteria</taxon>
        <taxon>Bacillati</taxon>
        <taxon>Actinomycetota</taxon>
        <taxon>Actinomycetes</taxon>
        <taxon>Micrococcales</taxon>
        <taxon>Micrococcaceae</taxon>
        <taxon>Pseudoglutamicibacter</taxon>
    </lineage>
</organism>
<feature type="compositionally biased region" description="Basic and acidic residues" evidence="1">
    <location>
        <begin position="10"/>
        <end position="23"/>
    </location>
</feature>
<dbReference type="RefSeq" id="WP_260077224.1">
    <property type="nucleotide sequence ID" value="NZ_JALXKR010000026.1"/>
</dbReference>
<evidence type="ECO:0000313" key="3">
    <source>
        <dbReference type="EMBL" id="MDK6274881.1"/>
    </source>
</evidence>
<dbReference type="SUPFAM" id="SSF81995">
    <property type="entry name" value="beta-sandwich domain of Sec23/24"/>
    <property type="match status" value="1"/>
</dbReference>
<sequence>MAYRSSNPVFKDKNFREKMRNGEGAEAIHAPSAADLDRMYGAPSAQAGQQAPQQPYGYNGPQNQYGYQPQQPQQPQFGYQPQQDYQQPNYAAGDLSVQGNQGDRMVMGDVLNKMTIMLGLIVASGAVAWFLVMNSVRNAMAGTGFGALGGSVFAMVGIAALAAFVIALVNQFKRVTSPTLSVIYAVLEGFVLGAISAIAEVAYPGIALQAVLGTVLVFAVTLGLFRSGKYRTSPRMTRIVMVAAIAYLAFSLVNLGLVLIAGTSMRTGLFGMAIGLFAVLLATYFLVMDFEFIQNAISQGAPKHVAWTCAFGLTLTLVWIYIEILRLLMIIREMVDR</sequence>
<protein>
    <submittedName>
        <fullName evidence="3">Bax inhibitor-1/YccA family protein</fullName>
    </submittedName>
</protein>
<proteinExistence type="predicted"/>
<name>A0AAP4CAT6_9MICC</name>
<dbReference type="Proteomes" id="UP001240483">
    <property type="component" value="Unassembled WGS sequence"/>
</dbReference>
<gene>
    <name evidence="3" type="ORF">QP116_03860</name>
</gene>
<feature type="region of interest" description="Disordered" evidence="1">
    <location>
        <begin position="1"/>
        <end position="83"/>
    </location>
</feature>
<feature type="transmembrane region" description="Helical" evidence="2">
    <location>
        <begin position="268"/>
        <end position="293"/>
    </location>
</feature>
<dbReference type="PANTHER" id="PTHR41282">
    <property type="entry name" value="CONSERVED TRANSMEMBRANE PROTEIN-RELATED"/>
    <property type="match status" value="1"/>
</dbReference>
<dbReference type="AlphaFoldDB" id="A0AAP4CAT6"/>